<dbReference type="EMBL" id="BOMN01000050">
    <property type="protein sequence ID" value="GIE20943.1"/>
    <property type="molecule type" value="Genomic_DNA"/>
</dbReference>
<dbReference type="Proteomes" id="UP000603200">
    <property type="component" value="Unassembled WGS sequence"/>
</dbReference>
<keyword evidence="2" id="KW-1185">Reference proteome</keyword>
<organism evidence="1 2">
    <name type="scientific">Winogradskya humida</name>
    <dbReference type="NCBI Taxonomy" id="113566"/>
    <lineage>
        <taxon>Bacteria</taxon>
        <taxon>Bacillati</taxon>
        <taxon>Actinomycetota</taxon>
        <taxon>Actinomycetes</taxon>
        <taxon>Micromonosporales</taxon>
        <taxon>Micromonosporaceae</taxon>
        <taxon>Winogradskya</taxon>
    </lineage>
</organism>
<gene>
    <name evidence="1" type="ORF">Ahu01nite_040450</name>
</gene>
<sequence length="83" mass="8666">MTDQAQLLEQLEGAIDRGDVHSGGALTHTVMDLLRGGVAEVVDRLQDQLALRSQTQAALPEHLGKGCGGHVTSIVRAAIPSAL</sequence>
<reference evidence="1 2" key="1">
    <citation type="submission" date="2021-01" db="EMBL/GenBank/DDBJ databases">
        <title>Whole genome shotgun sequence of Actinoplanes humidus NBRC 14915.</title>
        <authorList>
            <person name="Komaki H."/>
            <person name="Tamura T."/>
        </authorList>
    </citation>
    <scope>NUCLEOTIDE SEQUENCE [LARGE SCALE GENOMIC DNA]</scope>
    <source>
        <strain evidence="1 2">NBRC 14915</strain>
    </source>
</reference>
<evidence type="ECO:0000313" key="2">
    <source>
        <dbReference type="Proteomes" id="UP000603200"/>
    </source>
</evidence>
<name>A0ABQ3ZQU6_9ACTN</name>
<protein>
    <submittedName>
        <fullName evidence="1">Uncharacterized protein</fullName>
    </submittedName>
</protein>
<proteinExistence type="predicted"/>
<accession>A0ABQ3ZQU6</accession>
<comment type="caution">
    <text evidence="1">The sequence shown here is derived from an EMBL/GenBank/DDBJ whole genome shotgun (WGS) entry which is preliminary data.</text>
</comment>
<evidence type="ECO:0000313" key="1">
    <source>
        <dbReference type="EMBL" id="GIE20943.1"/>
    </source>
</evidence>